<dbReference type="Pfam" id="PF03486">
    <property type="entry name" value="HI0933_like"/>
    <property type="match status" value="1"/>
</dbReference>
<evidence type="ECO:0000259" key="4">
    <source>
        <dbReference type="Pfam" id="PF03486"/>
    </source>
</evidence>
<feature type="domain" description="RsdA/BaiN/AoA(So)-like Rossmann fold-like" evidence="4">
    <location>
        <begin position="3"/>
        <end position="400"/>
    </location>
</feature>
<evidence type="ECO:0000313" key="6">
    <source>
        <dbReference type="EMBL" id="RGU94100.1"/>
    </source>
</evidence>
<comment type="caution">
    <text evidence="6">The sequence shown here is derived from an EMBL/GenBank/DDBJ whole genome shotgun (WGS) entry which is preliminary data.</text>
</comment>
<dbReference type="InterPro" id="IPR004792">
    <property type="entry name" value="BaiN-like"/>
</dbReference>
<sequence>MLKVCVIGGGPSGLMAAYTASLEGHQVELFEKNKQLGKKLQLTGHGRCNVTNNCSKDEFFKHVVHNEKFLYSSFSQFSNLDMIKFLKSNGLPTIEEDHGRMFPGSNSSQDVVLLFVDLLRKNNVILHMDEACTNVVVEEDRVVGIKTDKGTYSFDVVIVATGGKSFVSTGSSGDGYQWAQNLDIKVSDLYPGLVALRTKEDFDLAGLSLSNVGIQIKKGKKVLYKECGDILFTHEGLSGPAILAMSSYVINSKPERIILDLICDKSIDEVDMLLLERMNHSSNKKLSHILETMIPKRLVQYVMNRLHIDDSLKANETTKAQRRSISELLKCLSFEIANFAGFEQAMITVGGIKTNQIQPQTMEAKKIKGLKFVGEVLDLDAQTGGYNLQIAWTTGYVAGSTIKEGPIKVPS</sequence>
<dbReference type="Gene3D" id="1.10.8.260">
    <property type="entry name" value="HI0933 insert domain-like"/>
    <property type="match status" value="1"/>
</dbReference>
<dbReference type="InterPro" id="IPR036188">
    <property type="entry name" value="FAD/NAD-bd_sf"/>
</dbReference>
<feature type="domain" description="RsdA/BaiN/AoA(So)-like insert" evidence="5">
    <location>
        <begin position="190"/>
        <end position="346"/>
    </location>
</feature>
<evidence type="ECO:0000259" key="5">
    <source>
        <dbReference type="Pfam" id="PF22780"/>
    </source>
</evidence>
<evidence type="ECO:0000256" key="2">
    <source>
        <dbReference type="ARBA" id="ARBA00022630"/>
    </source>
</evidence>
<dbReference type="Gene3D" id="3.50.50.60">
    <property type="entry name" value="FAD/NAD(P)-binding domain"/>
    <property type="match status" value="1"/>
</dbReference>
<accession>A0A395WD58</accession>
<evidence type="ECO:0000256" key="1">
    <source>
        <dbReference type="ARBA" id="ARBA00001974"/>
    </source>
</evidence>
<keyword evidence="2" id="KW-0285">Flavoprotein</keyword>
<dbReference type="PANTHER" id="PTHR42887">
    <property type="entry name" value="OS12G0638800 PROTEIN"/>
    <property type="match status" value="1"/>
</dbReference>
<dbReference type="Pfam" id="PF22780">
    <property type="entry name" value="HI0933_like_1st"/>
    <property type="match status" value="1"/>
</dbReference>
<dbReference type="RefSeq" id="WP_118324353.1">
    <property type="nucleotide sequence ID" value="NZ_QRYH01000005.1"/>
</dbReference>
<dbReference type="SUPFAM" id="SSF51905">
    <property type="entry name" value="FAD/NAD(P)-binding domain"/>
    <property type="match status" value="1"/>
</dbReference>
<dbReference type="NCBIfam" id="TIGR00275">
    <property type="entry name" value="aminoacetone oxidase family FAD-binding enzyme"/>
    <property type="match status" value="1"/>
</dbReference>
<dbReference type="Gene3D" id="2.40.30.10">
    <property type="entry name" value="Translation factors"/>
    <property type="match status" value="1"/>
</dbReference>
<protein>
    <submittedName>
        <fullName evidence="6">NAD(P)/FAD-dependent oxidoreductase</fullName>
    </submittedName>
</protein>
<evidence type="ECO:0000256" key="3">
    <source>
        <dbReference type="ARBA" id="ARBA00022827"/>
    </source>
</evidence>
<gene>
    <name evidence="6" type="ORF">DWW32_00875</name>
</gene>
<dbReference type="AlphaFoldDB" id="A0A395WD58"/>
<dbReference type="InterPro" id="IPR055178">
    <property type="entry name" value="RsdA/BaiN/AoA(So)-like_dom"/>
</dbReference>
<dbReference type="InterPro" id="IPR057661">
    <property type="entry name" value="RsdA/BaiN/AoA(So)_Rossmann"/>
</dbReference>
<dbReference type="PRINTS" id="PR00411">
    <property type="entry name" value="PNDRDTASEI"/>
</dbReference>
<dbReference type="PANTHER" id="PTHR42887:SF2">
    <property type="entry name" value="OS12G0638800 PROTEIN"/>
    <property type="match status" value="1"/>
</dbReference>
<keyword evidence="3" id="KW-0274">FAD</keyword>
<reference evidence="6 7" key="1">
    <citation type="submission" date="2018-08" db="EMBL/GenBank/DDBJ databases">
        <title>A genome reference for cultivated species of the human gut microbiota.</title>
        <authorList>
            <person name="Zou Y."/>
            <person name="Xue W."/>
            <person name="Luo G."/>
        </authorList>
    </citation>
    <scope>NUCLEOTIDE SEQUENCE [LARGE SCALE GENOMIC DNA]</scope>
    <source>
        <strain evidence="6 7">AF15-20</strain>
    </source>
</reference>
<dbReference type="EMBL" id="QRYQ01000001">
    <property type="protein sequence ID" value="RGU94100.1"/>
    <property type="molecule type" value="Genomic_DNA"/>
</dbReference>
<comment type="cofactor">
    <cofactor evidence="1">
        <name>FAD</name>
        <dbReference type="ChEBI" id="CHEBI:57692"/>
    </cofactor>
</comment>
<proteinExistence type="predicted"/>
<dbReference type="Proteomes" id="UP000265489">
    <property type="component" value="Unassembled WGS sequence"/>
</dbReference>
<dbReference type="SUPFAM" id="SSF160996">
    <property type="entry name" value="HI0933 insert domain-like"/>
    <property type="match status" value="1"/>
</dbReference>
<dbReference type="GeneID" id="66579199"/>
<dbReference type="InterPro" id="IPR023166">
    <property type="entry name" value="BaiN-like_dom_sf"/>
</dbReference>
<name>A0A395WD58_9FIRM</name>
<organism evidence="6 7">
    <name type="scientific">Holdemanella biformis</name>
    <dbReference type="NCBI Taxonomy" id="1735"/>
    <lineage>
        <taxon>Bacteria</taxon>
        <taxon>Bacillati</taxon>
        <taxon>Bacillota</taxon>
        <taxon>Erysipelotrichia</taxon>
        <taxon>Erysipelotrichales</taxon>
        <taxon>Erysipelotrichaceae</taxon>
        <taxon>Holdemanella</taxon>
    </lineage>
</organism>
<evidence type="ECO:0000313" key="7">
    <source>
        <dbReference type="Proteomes" id="UP000265489"/>
    </source>
</evidence>